<dbReference type="RefSeq" id="WP_020440598.1">
    <property type="nucleotide sequence ID" value="NC_021663.1"/>
</dbReference>
<protein>
    <submittedName>
        <fullName evidence="1">TetR family transcriptional regulator</fullName>
    </submittedName>
</protein>
<dbReference type="EMBL" id="CP003696">
    <property type="protein sequence ID" value="AGP30234.1"/>
    <property type="molecule type" value="Genomic_DNA"/>
</dbReference>
<sequence>MTEIHIPARKSGRRPRFSADDVVATALRLGIGTFSITAVSRELGVTNAAVYRRYPSHRALVDECLSQALSEVSPPIGAPDREQTLRAAAADWWAVCLRHPGIDAVVAGGEDAYCRLATGPFVDHARHLVSLGLTPDQANFALTFMFAALGPLRPEPDPAQFATRLDVILTGLTGAWNADTQPGERCPLAVGE</sequence>
<keyword evidence="2" id="KW-1185">Reference proteome</keyword>
<dbReference type="STRING" id="1200352.A606_02905"/>
<dbReference type="KEGG" id="cter:A606_02905"/>
<dbReference type="Gene3D" id="1.10.357.10">
    <property type="entry name" value="Tetracycline Repressor, domain 2"/>
    <property type="match status" value="1"/>
</dbReference>
<dbReference type="eggNOG" id="COG1309">
    <property type="taxonomic scope" value="Bacteria"/>
</dbReference>
<evidence type="ECO:0000313" key="1">
    <source>
        <dbReference type="EMBL" id="AGP30234.1"/>
    </source>
</evidence>
<gene>
    <name evidence="1" type="ORF">A606_02905</name>
</gene>
<dbReference type="SUPFAM" id="SSF48498">
    <property type="entry name" value="Tetracyclin repressor-like, C-terminal domain"/>
    <property type="match status" value="1"/>
</dbReference>
<dbReference type="OrthoDB" id="2570341at2"/>
<dbReference type="Proteomes" id="UP000014809">
    <property type="component" value="Chromosome"/>
</dbReference>
<organism evidence="1 2">
    <name type="scientific">Corynebacterium terpenotabidum Y-11</name>
    <dbReference type="NCBI Taxonomy" id="1200352"/>
    <lineage>
        <taxon>Bacteria</taxon>
        <taxon>Bacillati</taxon>
        <taxon>Actinomycetota</taxon>
        <taxon>Actinomycetes</taxon>
        <taxon>Mycobacteriales</taxon>
        <taxon>Corynebacteriaceae</taxon>
        <taxon>Corynebacterium</taxon>
    </lineage>
</organism>
<dbReference type="PATRIC" id="fig|1200352.3.peg.583"/>
<dbReference type="InterPro" id="IPR036271">
    <property type="entry name" value="Tet_transcr_reg_TetR-rel_C_sf"/>
</dbReference>
<dbReference type="AlphaFoldDB" id="S4XCJ7"/>
<dbReference type="InterPro" id="IPR009057">
    <property type="entry name" value="Homeodomain-like_sf"/>
</dbReference>
<reference evidence="1 2" key="1">
    <citation type="submission" date="2012-06" db="EMBL/GenBank/DDBJ databases">
        <title>Complete genome sequence of Corynebacterium terpenotabidum Y-11 (=DSM 44721).</title>
        <authorList>
            <person name="Ruckert C."/>
            <person name="Albersmeier A."/>
            <person name="Al-Dilaimi A."/>
            <person name="Szczepanowski R."/>
            <person name="Kalinowski J."/>
        </authorList>
    </citation>
    <scope>NUCLEOTIDE SEQUENCE [LARGE SCALE GENOMIC DNA]</scope>
    <source>
        <strain evidence="1 2">Y-11</strain>
    </source>
</reference>
<dbReference type="SUPFAM" id="SSF46689">
    <property type="entry name" value="Homeodomain-like"/>
    <property type="match status" value="1"/>
</dbReference>
<proteinExistence type="predicted"/>
<name>S4XCJ7_9CORY</name>
<dbReference type="HOGENOM" id="CLU_1270530_0_0_11"/>
<evidence type="ECO:0000313" key="2">
    <source>
        <dbReference type="Proteomes" id="UP000014809"/>
    </source>
</evidence>
<accession>S4XCJ7</accession>